<evidence type="ECO:0000313" key="3">
    <source>
        <dbReference type="Proteomes" id="UP001501094"/>
    </source>
</evidence>
<dbReference type="Pfam" id="PF14100">
    <property type="entry name" value="DUF6807"/>
    <property type="match status" value="1"/>
</dbReference>
<evidence type="ECO:0000256" key="1">
    <source>
        <dbReference type="SAM" id="MobiDB-lite"/>
    </source>
</evidence>
<dbReference type="InterPro" id="IPR029475">
    <property type="entry name" value="DUF6807"/>
</dbReference>
<dbReference type="Proteomes" id="UP001501094">
    <property type="component" value="Unassembled WGS sequence"/>
</dbReference>
<evidence type="ECO:0000313" key="2">
    <source>
        <dbReference type="EMBL" id="GAA1848726.1"/>
    </source>
</evidence>
<protein>
    <submittedName>
        <fullName evidence="2">PmoA family protein</fullName>
    </submittedName>
</protein>
<name>A0ABP4ZF08_9MICO</name>
<feature type="compositionally biased region" description="Basic and acidic residues" evidence="1">
    <location>
        <begin position="1"/>
        <end position="12"/>
    </location>
</feature>
<dbReference type="RefSeq" id="WP_344098710.1">
    <property type="nucleotide sequence ID" value="NZ_BAAANL010000001.1"/>
</dbReference>
<organism evidence="2 3">
    <name type="scientific">Myceligenerans crystallogenes</name>
    <dbReference type="NCBI Taxonomy" id="316335"/>
    <lineage>
        <taxon>Bacteria</taxon>
        <taxon>Bacillati</taxon>
        <taxon>Actinomycetota</taxon>
        <taxon>Actinomycetes</taxon>
        <taxon>Micrococcales</taxon>
        <taxon>Promicromonosporaceae</taxon>
        <taxon>Myceligenerans</taxon>
    </lineage>
</organism>
<sequence length="345" mass="37581">MSEPWHPHDAPHRRTPPSGVHLDDDGSALSCDLFTYVYRPADVQYESPRPYFHPIRTTGGRELSTYRPWDHVWHKGLAWSLPNVGPWNFWGGPTYVRDEGYQDLANDGTQEHERFATVWSDGGSAGFREDLAWRVPPSGWEPPGPGGSQGPGDPLQVTPGAVVVREERSVRASLRDGVWVLAWHAELTNVSDDALDLGSPTTKGRENAGYGGLFWRGPRSFTDGVVLAPGFTGDAEQVRGERFEWMGIVGRHDGAAPTPEGGAASSTLLMVDPGTNPGGKPQWFVRSQPFCCLCPAPAFGEEIPFAPGETLTFDYAVVVADGASDEPRAATLADLGRRELGITHR</sequence>
<dbReference type="EMBL" id="BAAANL010000001">
    <property type="protein sequence ID" value="GAA1848726.1"/>
    <property type="molecule type" value="Genomic_DNA"/>
</dbReference>
<accession>A0ABP4ZF08</accession>
<comment type="caution">
    <text evidence="2">The sequence shown here is derived from an EMBL/GenBank/DDBJ whole genome shotgun (WGS) entry which is preliminary data.</text>
</comment>
<proteinExistence type="predicted"/>
<feature type="region of interest" description="Disordered" evidence="1">
    <location>
        <begin position="1"/>
        <end position="21"/>
    </location>
</feature>
<reference evidence="3" key="1">
    <citation type="journal article" date="2019" name="Int. J. Syst. Evol. Microbiol.">
        <title>The Global Catalogue of Microorganisms (GCM) 10K type strain sequencing project: providing services to taxonomists for standard genome sequencing and annotation.</title>
        <authorList>
            <consortium name="The Broad Institute Genomics Platform"/>
            <consortium name="The Broad Institute Genome Sequencing Center for Infectious Disease"/>
            <person name="Wu L."/>
            <person name="Ma J."/>
        </authorList>
    </citation>
    <scope>NUCLEOTIDE SEQUENCE [LARGE SCALE GENOMIC DNA]</scope>
    <source>
        <strain evidence="3">JCM 14326</strain>
    </source>
</reference>
<keyword evidence="3" id="KW-1185">Reference proteome</keyword>
<gene>
    <name evidence="2" type="ORF">GCM10009751_01030</name>
</gene>